<keyword evidence="7" id="KW-1185">Reference proteome</keyword>
<evidence type="ECO:0000313" key="7">
    <source>
        <dbReference type="Proteomes" id="UP001597510"/>
    </source>
</evidence>
<dbReference type="SUPFAM" id="SSF56281">
    <property type="entry name" value="Metallo-hydrolase/oxidoreductase"/>
    <property type="match status" value="1"/>
</dbReference>
<dbReference type="RefSeq" id="WP_340239448.1">
    <property type="nucleotide sequence ID" value="NZ_JBBEWC010000013.1"/>
</dbReference>
<comment type="caution">
    <text evidence="6">The sequence shown here is derived from an EMBL/GenBank/DDBJ whole genome shotgun (WGS) entry which is preliminary data.</text>
</comment>
<name>A0ABW5JB92_9BACT</name>
<dbReference type="EMBL" id="JBHULC010000022">
    <property type="protein sequence ID" value="MFD2522810.1"/>
    <property type="molecule type" value="Genomic_DNA"/>
</dbReference>
<keyword evidence="2" id="KW-0479">Metal-binding</keyword>
<comment type="similarity">
    <text evidence="1">Belongs to the metallo-beta-lactamase superfamily.</text>
</comment>
<dbReference type="PANTHER" id="PTHR42978">
    <property type="entry name" value="QUORUM-QUENCHING LACTONASE YTNP-RELATED-RELATED"/>
    <property type="match status" value="1"/>
</dbReference>
<evidence type="ECO:0000259" key="5">
    <source>
        <dbReference type="SMART" id="SM00849"/>
    </source>
</evidence>
<keyword evidence="4" id="KW-0862">Zinc</keyword>
<dbReference type="PANTHER" id="PTHR42978:SF6">
    <property type="entry name" value="QUORUM-QUENCHING LACTONASE YTNP-RELATED"/>
    <property type="match status" value="1"/>
</dbReference>
<proteinExistence type="inferred from homology"/>
<evidence type="ECO:0000313" key="6">
    <source>
        <dbReference type="EMBL" id="MFD2522810.1"/>
    </source>
</evidence>
<dbReference type="Gene3D" id="3.60.15.10">
    <property type="entry name" value="Ribonuclease Z/Hydroxyacylglutathione hydrolase-like"/>
    <property type="match status" value="1"/>
</dbReference>
<evidence type="ECO:0000256" key="4">
    <source>
        <dbReference type="ARBA" id="ARBA00022833"/>
    </source>
</evidence>
<dbReference type="InterPro" id="IPR051013">
    <property type="entry name" value="MBL_superfamily_lactonases"/>
</dbReference>
<dbReference type="Proteomes" id="UP001597510">
    <property type="component" value="Unassembled WGS sequence"/>
</dbReference>
<keyword evidence="3" id="KW-0378">Hydrolase</keyword>
<sequence length="277" mass="31593">MQIHVIDAGDFKLDGGAMFGVVPKTLWNKQIPADENNLCSWKMRCLLVNTGQQLILIDSGMGDKQDAKWQGYYFRHGDGDLIESIKKAGYSPTEITDVLCTHLHFDHCGGSVKWNTAKDRLELTFPNAKYWTHSAHWESATKPNPREKATFLKENILPMQETGALHFTDKETKTFGDDIALLYADGHTEKMIMPKIKHGEKTYLFIADTIPSHAHVHVPYVMGYDIRPLQTMSEKEQLLKQITDNNWTVIFDHDPLHDAAHIQLTEKGYRVADLFNL</sequence>
<feature type="domain" description="Metallo-beta-lactamase" evidence="5">
    <location>
        <begin position="42"/>
        <end position="253"/>
    </location>
</feature>
<dbReference type="InterPro" id="IPR001279">
    <property type="entry name" value="Metallo-B-lactamas"/>
</dbReference>
<evidence type="ECO:0000256" key="3">
    <source>
        <dbReference type="ARBA" id="ARBA00022801"/>
    </source>
</evidence>
<reference evidence="7" key="1">
    <citation type="journal article" date="2019" name="Int. J. Syst. Evol. Microbiol.">
        <title>The Global Catalogue of Microorganisms (GCM) 10K type strain sequencing project: providing services to taxonomists for standard genome sequencing and annotation.</title>
        <authorList>
            <consortium name="The Broad Institute Genomics Platform"/>
            <consortium name="The Broad Institute Genome Sequencing Center for Infectious Disease"/>
            <person name="Wu L."/>
            <person name="Ma J."/>
        </authorList>
    </citation>
    <scope>NUCLEOTIDE SEQUENCE [LARGE SCALE GENOMIC DNA]</scope>
    <source>
        <strain evidence="7">KCTC 52344</strain>
    </source>
</reference>
<organism evidence="6 7">
    <name type="scientific">Emticicia soli</name>
    <dbReference type="NCBI Taxonomy" id="2027878"/>
    <lineage>
        <taxon>Bacteria</taxon>
        <taxon>Pseudomonadati</taxon>
        <taxon>Bacteroidota</taxon>
        <taxon>Cytophagia</taxon>
        <taxon>Cytophagales</taxon>
        <taxon>Leadbetterellaceae</taxon>
        <taxon>Emticicia</taxon>
    </lineage>
</organism>
<dbReference type="SMART" id="SM00849">
    <property type="entry name" value="Lactamase_B"/>
    <property type="match status" value="1"/>
</dbReference>
<dbReference type="CDD" id="cd16281">
    <property type="entry name" value="metallo-hydrolase-like_MBL-fold"/>
    <property type="match status" value="1"/>
</dbReference>
<accession>A0ABW5JB92</accession>
<evidence type="ECO:0000256" key="2">
    <source>
        <dbReference type="ARBA" id="ARBA00022723"/>
    </source>
</evidence>
<dbReference type="InterPro" id="IPR036866">
    <property type="entry name" value="RibonucZ/Hydroxyglut_hydro"/>
</dbReference>
<evidence type="ECO:0000256" key="1">
    <source>
        <dbReference type="ARBA" id="ARBA00007749"/>
    </source>
</evidence>
<dbReference type="Pfam" id="PF00753">
    <property type="entry name" value="Lactamase_B"/>
    <property type="match status" value="1"/>
</dbReference>
<gene>
    <name evidence="6" type="ORF">ACFSR2_18060</name>
</gene>
<protein>
    <submittedName>
        <fullName evidence="6">MBL fold metallo-hydrolase</fullName>
    </submittedName>
</protein>